<dbReference type="PROSITE" id="PS00599">
    <property type="entry name" value="AA_TRANSFER_CLASS_2"/>
    <property type="match status" value="1"/>
</dbReference>
<comment type="pathway">
    <text evidence="2 15">Porphyrin-containing compound metabolism; protoporphyrin-IX biosynthesis; 5-aminolevulinate from glycine: step 1/1.</text>
</comment>
<evidence type="ECO:0000256" key="10">
    <source>
        <dbReference type="ARBA" id="ARBA00031691"/>
    </source>
</evidence>
<evidence type="ECO:0000256" key="4">
    <source>
        <dbReference type="ARBA" id="ARBA00011738"/>
    </source>
</evidence>
<comment type="cofactor">
    <cofactor evidence="1 14">
        <name>pyridoxal 5'-phosphate</name>
        <dbReference type="ChEBI" id="CHEBI:597326"/>
    </cofactor>
</comment>
<evidence type="ECO:0000256" key="11">
    <source>
        <dbReference type="ARBA" id="ARBA00031945"/>
    </source>
</evidence>
<evidence type="ECO:0000256" key="15">
    <source>
        <dbReference type="RuleBase" id="RU910713"/>
    </source>
</evidence>
<dbReference type="UniPathway" id="UPA00251">
    <property type="reaction ID" value="UER00375"/>
</dbReference>
<reference evidence="17 18" key="1">
    <citation type="submission" date="2018-02" db="EMBL/GenBank/DDBJ databases">
        <title>Draft genome sequence of Ochrobactrum oryzae found in Brazil.</title>
        <authorList>
            <person name="Cerdeira L."/>
            <person name="Andrade F."/>
            <person name="Zacariotto T."/>
            <person name="Barbosa B."/>
            <person name="Santos S."/>
            <person name="Cassetari V."/>
            <person name="Lincopan N."/>
        </authorList>
    </citation>
    <scope>NUCLEOTIDE SEQUENCE [LARGE SCALE GENOMIC DNA]</scope>
    <source>
        <strain evidence="17 18">OA447</strain>
    </source>
</reference>
<dbReference type="GO" id="GO:0030170">
    <property type="term" value="F:pyridoxal phosphate binding"/>
    <property type="evidence" value="ECO:0007669"/>
    <property type="project" value="UniProtKB-UniRule"/>
</dbReference>
<proteinExistence type="inferred from homology"/>
<evidence type="ECO:0000256" key="13">
    <source>
        <dbReference type="ARBA" id="ARBA00047654"/>
    </source>
</evidence>
<dbReference type="CDD" id="cd06454">
    <property type="entry name" value="KBL_like"/>
    <property type="match status" value="1"/>
</dbReference>
<dbReference type="GO" id="GO:0006782">
    <property type="term" value="P:protoporphyrinogen IX biosynthetic process"/>
    <property type="evidence" value="ECO:0007669"/>
    <property type="project" value="UniProtKB-UniRule"/>
</dbReference>
<dbReference type="EC" id="2.3.1.37" evidence="5 15"/>
<keyword evidence="9 15" id="KW-0012">Acyltransferase</keyword>
<evidence type="ECO:0000256" key="14">
    <source>
        <dbReference type="RuleBase" id="RU003693"/>
    </source>
</evidence>
<dbReference type="InterPro" id="IPR050087">
    <property type="entry name" value="AON_synthase_class-II"/>
</dbReference>
<evidence type="ECO:0000256" key="9">
    <source>
        <dbReference type="ARBA" id="ARBA00023315"/>
    </source>
</evidence>
<dbReference type="GO" id="GO:0003870">
    <property type="term" value="F:5-aminolevulinate synthase activity"/>
    <property type="evidence" value="ECO:0007669"/>
    <property type="project" value="UniProtKB-EC"/>
</dbReference>
<dbReference type="AlphaFoldDB" id="A0A2S7IV17"/>
<dbReference type="Gene3D" id="3.40.640.10">
    <property type="entry name" value="Type I PLP-dependent aspartate aminotransferase-like (Major domain)"/>
    <property type="match status" value="1"/>
</dbReference>
<keyword evidence="6 15" id="KW-0808">Transferase</keyword>
<dbReference type="RefSeq" id="WP_104757288.1">
    <property type="nucleotide sequence ID" value="NZ_JBHEEO010000027.1"/>
</dbReference>
<evidence type="ECO:0000256" key="7">
    <source>
        <dbReference type="ARBA" id="ARBA00022898"/>
    </source>
</evidence>
<evidence type="ECO:0000259" key="16">
    <source>
        <dbReference type="Pfam" id="PF00155"/>
    </source>
</evidence>
<name>A0A2S7IV17_9HYPH</name>
<comment type="caution">
    <text evidence="17">The sequence shown here is derived from an EMBL/GenBank/DDBJ whole genome shotgun (WGS) entry which is preliminary data.</text>
</comment>
<evidence type="ECO:0000256" key="3">
    <source>
        <dbReference type="ARBA" id="ARBA00008392"/>
    </source>
</evidence>
<dbReference type="SUPFAM" id="SSF53383">
    <property type="entry name" value="PLP-dependent transferases"/>
    <property type="match status" value="1"/>
</dbReference>
<evidence type="ECO:0000256" key="6">
    <source>
        <dbReference type="ARBA" id="ARBA00022679"/>
    </source>
</evidence>
<comment type="catalytic activity">
    <reaction evidence="13 15">
        <text>succinyl-CoA + glycine + H(+) = 5-aminolevulinate + CO2 + CoA</text>
        <dbReference type="Rhea" id="RHEA:12921"/>
        <dbReference type="ChEBI" id="CHEBI:15378"/>
        <dbReference type="ChEBI" id="CHEBI:16526"/>
        <dbReference type="ChEBI" id="CHEBI:57287"/>
        <dbReference type="ChEBI" id="CHEBI:57292"/>
        <dbReference type="ChEBI" id="CHEBI:57305"/>
        <dbReference type="ChEBI" id="CHEBI:356416"/>
        <dbReference type="EC" id="2.3.1.37"/>
    </reaction>
</comment>
<dbReference type="OrthoDB" id="9807157at2"/>
<evidence type="ECO:0000256" key="2">
    <source>
        <dbReference type="ARBA" id="ARBA00005029"/>
    </source>
</evidence>
<dbReference type="NCBIfam" id="TIGR01821">
    <property type="entry name" value="5aminolev_synth"/>
    <property type="match status" value="1"/>
</dbReference>
<evidence type="ECO:0000256" key="12">
    <source>
        <dbReference type="ARBA" id="ARBA00032773"/>
    </source>
</evidence>
<evidence type="ECO:0000256" key="5">
    <source>
        <dbReference type="ARBA" id="ARBA00013257"/>
    </source>
</evidence>
<dbReference type="Pfam" id="PF00155">
    <property type="entry name" value="Aminotran_1_2"/>
    <property type="match status" value="1"/>
</dbReference>
<keyword evidence="7 14" id="KW-0663">Pyridoxal phosphate</keyword>
<dbReference type="FunFam" id="3.40.640.10:FF:000006">
    <property type="entry name" value="5-aminolevulinate synthase, mitochondrial"/>
    <property type="match status" value="1"/>
</dbReference>
<protein>
    <recommendedName>
        <fullName evidence="5 15">5-aminolevulinate synthase</fullName>
        <ecNumber evidence="5 15">2.3.1.37</ecNumber>
    </recommendedName>
    <alternativeName>
        <fullName evidence="10 15">5-aminolevulinic acid synthase</fullName>
    </alternativeName>
    <alternativeName>
        <fullName evidence="11 15">Delta-ALA synthase</fullName>
    </alternativeName>
    <alternativeName>
        <fullName evidence="12 15">Delta-aminolevulinate synthase</fullName>
    </alternativeName>
</protein>
<evidence type="ECO:0000313" key="18">
    <source>
        <dbReference type="Proteomes" id="UP000238493"/>
    </source>
</evidence>
<sequence>MSEFNYQEFFAEDLAQLRREGRYRVFADLERETQSGIRAYDHRAGRRITIWCSNDYLAMGVHPDVVSAACEALVQYGAGAGGTRNISGTSHEHVLLENELADLHGKESALLFTSGYVANDAALSSLGRLLPGCVIFSDALNHASMIEGIRRSGADKMIFAHNDWRDLERQIASVCKYRPKLICFESCYSMDGDFAPIEAICDIADKYNAFTYVDEVHAVGLYGARGAGIAERDGLLDRVDLFQGTLSKGFGAIGGYIAGTSVAVDFIRSHAAGFIFSTALPPSVVAGIRAALHHLKEDSSVRRTLALRAASLKAKMLANGIPVLPSPSHILPVMIGDASLAKAITDCLMTEYGIYIQPVNYPTVPRGTERLRITPTPLHTDEDEELLIKALLAMRQSFPKWRQLTEANFRSEQDRVTSVLQMRV</sequence>
<dbReference type="Proteomes" id="UP000238493">
    <property type="component" value="Unassembled WGS sequence"/>
</dbReference>
<dbReference type="EMBL" id="PTRC01000042">
    <property type="protein sequence ID" value="PQA71853.1"/>
    <property type="molecule type" value="Genomic_DNA"/>
</dbReference>
<keyword evidence="8 15" id="KW-0350">Heme biosynthesis</keyword>
<comment type="similarity">
    <text evidence="3 14">Belongs to the class-II pyridoxal-phosphate-dependent aminotransferase family.</text>
</comment>
<evidence type="ECO:0000256" key="8">
    <source>
        <dbReference type="ARBA" id="ARBA00023133"/>
    </source>
</evidence>
<dbReference type="InterPro" id="IPR015421">
    <property type="entry name" value="PyrdxlP-dep_Trfase_major"/>
</dbReference>
<evidence type="ECO:0000313" key="17">
    <source>
        <dbReference type="EMBL" id="PQA71853.1"/>
    </source>
</evidence>
<dbReference type="InterPro" id="IPR015424">
    <property type="entry name" value="PyrdxlP-dep_Trfase"/>
</dbReference>
<comment type="subunit">
    <text evidence="4">Homodimer.</text>
</comment>
<dbReference type="PANTHER" id="PTHR13693:SF102">
    <property type="entry name" value="2-AMINO-3-KETOBUTYRATE COENZYME A LIGASE, MITOCHONDRIAL"/>
    <property type="match status" value="1"/>
</dbReference>
<dbReference type="PANTHER" id="PTHR13693">
    <property type="entry name" value="CLASS II AMINOTRANSFERASE/8-AMINO-7-OXONONANOATE SYNTHASE"/>
    <property type="match status" value="1"/>
</dbReference>
<keyword evidence="18" id="KW-1185">Reference proteome</keyword>
<gene>
    <name evidence="17" type="primary">hemA</name>
    <name evidence="17" type="ORF">C3731_19530</name>
</gene>
<accession>A0A2S7IV17</accession>
<dbReference type="InterPro" id="IPR015422">
    <property type="entry name" value="PyrdxlP-dep_Trfase_small"/>
</dbReference>
<dbReference type="InterPro" id="IPR004839">
    <property type="entry name" value="Aminotransferase_I/II_large"/>
</dbReference>
<dbReference type="InterPro" id="IPR010961">
    <property type="entry name" value="4pyrrol_synth_NH2levulA_synth"/>
</dbReference>
<feature type="domain" description="Aminotransferase class I/classII large" evidence="16">
    <location>
        <begin position="48"/>
        <end position="391"/>
    </location>
</feature>
<dbReference type="InterPro" id="IPR001917">
    <property type="entry name" value="Aminotrans_II_pyridoxalP_BS"/>
</dbReference>
<dbReference type="Gene3D" id="3.90.1150.10">
    <property type="entry name" value="Aspartate Aminotransferase, domain 1"/>
    <property type="match status" value="1"/>
</dbReference>
<evidence type="ECO:0000256" key="1">
    <source>
        <dbReference type="ARBA" id="ARBA00001933"/>
    </source>
</evidence>
<organism evidence="17 18">
    <name type="scientific">Brucella oryzae</name>
    <dbReference type="NCBI Taxonomy" id="335286"/>
    <lineage>
        <taxon>Bacteria</taxon>
        <taxon>Pseudomonadati</taxon>
        <taxon>Pseudomonadota</taxon>
        <taxon>Alphaproteobacteria</taxon>
        <taxon>Hyphomicrobiales</taxon>
        <taxon>Brucellaceae</taxon>
        <taxon>Brucella/Ochrobactrum group</taxon>
        <taxon>Brucella</taxon>
    </lineage>
</organism>